<evidence type="ECO:0000313" key="3">
    <source>
        <dbReference type="EMBL" id="ACK66800.1"/>
    </source>
</evidence>
<feature type="domain" description="Transposase Synechocystis PCC 6803" evidence="1">
    <location>
        <begin position="1"/>
        <end position="114"/>
    </location>
</feature>
<dbReference type="NCBIfam" id="NF033545">
    <property type="entry name" value="transpos_IS630"/>
    <property type="match status" value="1"/>
</dbReference>
<proteinExistence type="predicted"/>
<dbReference type="InterPro" id="IPR036397">
    <property type="entry name" value="RNaseH_sf"/>
</dbReference>
<gene>
    <name evidence="3" type="ordered locus">PCC8801_2800</name>
</gene>
<dbReference type="eggNOG" id="COG3335">
    <property type="taxonomic scope" value="Bacteria"/>
</dbReference>
<accession>B7JUU8</accession>
<dbReference type="InterPro" id="IPR038717">
    <property type="entry name" value="Tc1-like_DDE_dom"/>
</dbReference>
<dbReference type="Pfam" id="PF13358">
    <property type="entry name" value="DDE_3"/>
    <property type="match status" value="1"/>
</dbReference>
<dbReference type="Proteomes" id="UP000008204">
    <property type="component" value="Chromosome"/>
</dbReference>
<dbReference type="SUPFAM" id="SSF46689">
    <property type="entry name" value="Homeodomain-like"/>
    <property type="match status" value="1"/>
</dbReference>
<dbReference type="InterPro" id="IPR047655">
    <property type="entry name" value="Transpos_IS630-like"/>
</dbReference>
<dbReference type="eggNOG" id="COG3415">
    <property type="taxonomic scope" value="Bacteria"/>
</dbReference>
<dbReference type="Gene3D" id="3.30.420.10">
    <property type="entry name" value="Ribonuclease H-like superfamily/Ribonuclease H"/>
    <property type="match status" value="1"/>
</dbReference>
<dbReference type="InterPro" id="IPR009057">
    <property type="entry name" value="Homeodomain-like_sf"/>
</dbReference>
<organism evidence="3 4">
    <name type="scientific">Rippkaea orientalis (strain PCC 8801 / RF-1)</name>
    <name type="common">Cyanothece sp. (strain PCC 8801)</name>
    <dbReference type="NCBI Taxonomy" id="41431"/>
    <lineage>
        <taxon>Bacteria</taxon>
        <taxon>Bacillati</taxon>
        <taxon>Cyanobacteriota</taxon>
        <taxon>Cyanophyceae</taxon>
        <taxon>Oscillatoriophycideae</taxon>
        <taxon>Chroococcales</taxon>
        <taxon>Aphanothecaceae</taxon>
        <taxon>Rippkaea</taxon>
        <taxon>Rippkaea orientalis</taxon>
    </lineage>
</organism>
<feature type="domain" description="Tc1-like transposase DDE" evidence="2">
    <location>
        <begin position="132"/>
        <end position="273"/>
    </location>
</feature>
<keyword evidence="4" id="KW-1185">Reference proteome</keyword>
<dbReference type="KEGG" id="cyp:PCC8801_2800"/>
<dbReference type="InterPro" id="IPR002622">
    <property type="entry name" value="Transposase_14"/>
</dbReference>
<dbReference type="PANTHER" id="PTHR46564">
    <property type="entry name" value="TRANSPOSASE"/>
    <property type="match status" value="1"/>
</dbReference>
<dbReference type="AlphaFoldDB" id="B7JUU8"/>
<dbReference type="EMBL" id="CP001287">
    <property type="protein sequence ID" value="ACK66800.1"/>
    <property type="molecule type" value="Genomic_DNA"/>
</dbReference>
<reference evidence="4" key="1">
    <citation type="journal article" date="2011" name="MBio">
        <title>Novel metabolic attributes of the genus Cyanothece, comprising a group of unicellular nitrogen-fixing Cyanobacteria.</title>
        <authorList>
            <person name="Bandyopadhyay A."/>
            <person name="Elvitigala T."/>
            <person name="Welsh E."/>
            <person name="Stockel J."/>
            <person name="Liberton M."/>
            <person name="Min H."/>
            <person name="Sherman L.A."/>
            <person name="Pakrasi H.B."/>
        </authorList>
    </citation>
    <scope>NUCLEOTIDE SEQUENCE [LARGE SCALE GENOMIC DNA]</scope>
    <source>
        <strain evidence="4">PCC 8801</strain>
    </source>
</reference>
<dbReference type="STRING" id="41431.PCC8801_2800"/>
<name>B7JUU8_RIPO1</name>
<evidence type="ECO:0000259" key="2">
    <source>
        <dbReference type="Pfam" id="PF13358"/>
    </source>
</evidence>
<dbReference type="GO" id="GO:0003676">
    <property type="term" value="F:nucleic acid binding"/>
    <property type="evidence" value="ECO:0007669"/>
    <property type="project" value="InterPro"/>
</dbReference>
<dbReference type="PANTHER" id="PTHR46564:SF1">
    <property type="entry name" value="TRANSPOSASE"/>
    <property type="match status" value="1"/>
</dbReference>
<protein>
    <submittedName>
        <fullName evidence="3">Transposase family protein</fullName>
    </submittedName>
</protein>
<dbReference type="Pfam" id="PF01710">
    <property type="entry name" value="HTH_Tnp_IS630"/>
    <property type="match status" value="1"/>
</dbReference>
<evidence type="ECO:0000313" key="4">
    <source>
        <dbReference type="Proteomes" id="UP000008204"/>
    </source>
</evidence>
<evidence type="ECO:0000259" key="1">
    <source>
        <dbReference type="Pfam" id="PF01710"/>
    </source>
</evidence>
<sequence>MSYSLDLRKRVVEWVEEGGSVSKATKIYKVSRATIYRWMSREDLRPTHVERRKRKLDWEALLKDIEKNPDTKLSDRAQKFGVRPSALCYALKKMKITRKKKQLRYRERNREERIKYYRSLREMVKKYGSGSLVYIDESGFEEIQTRIYAWAKKGEKVYGDKQGKLRKRENLVAGRRKKQKDLIAPMLFRGSLDARGFEEWLSLFLIPSLTQTSVLIMDNSPIHRKTVIRQLVEEAGHEVLFLPKYSPDLNDIEHDFSALKRARMYAPPSTSLDEIIRAYCGC</sequence>
<dbReference type="HOGENOM" id="CLU_056788_5_2_3"/>